<feature type="binding site" evidence="2">
    <location>
        <begin position="243"/>
        <end position="244"/>
    </location>
    <ligand>
        <name>ATP</name>
        <dbReference type="ChEBI" id="CHEBI:30616"/>
    </ligand>
</feature>
<reference evidence="4 5" key="1">
    <citation type="submission" date="2015-09" db="EMBL/GenBank/DDBJ databases">
        <title>Identification and resolution of microdiversity through metagenomic sequencing of parallel consortia.</title>
        <authorList>
            <person name="Nelson W.C."/>
            <person name="Romine M.F."/>
            <person name="Lindemann S.R."/>
        </authorList>
    </citation>
    <scope>NUCLEOTIDE SEQUENCE [LARGE SCALE GENOMIC DNA]</scope>
    <source>
        <strain evidence="4">HL-49</strain>
    </source>
</reference>
<dbReference type="InterPro" id="IPR036597">
    <property type="entry name" value="Fido-like_dom_sf"/>
</dbReference>
<dbReference type="EMBL" id="LJXT01000076">
    <property type="protein sequence ID" value="KPQ13922.1"/>
    <property type="molecule type" value="Genomic_DNA"/>
</dbReference>
<dbReference type="Pfam" id="PF02661">
    <property type="entry name" value="Fic"/>
    <property type="match status" value="1"/>
</dbReference>
<comment type="caution">
    <text evidence="4">The sequence shown here is derived from an EMBL/GenBank/DDBJ whole genome shotgun (WGS) entry which is preliminary data.</text>
</comment>
<gene>
    <name evidence="4" type="ORF">HLUCCX10_11740</name>
</gene>
<dbReference type="OrthoDB" id="9814400at2"/>
<proteinExistence type="predicted"/>
<dbReference type="PROSITE" id="PS51459">
    <property type="entry name" value="FIDO"/>
    <property type="match status" value="1"/>
</dbReference>
<evidence type="ECO:0000256" key="2">
    <source>
        <dbReference type="PIRSR" id="PIRSR640198-2"/>
    </source>
</evidence>
<feature type="binding site" evidence="2">
    <location>
        <begin position="206"/>
        <end position="213"/>
    </location>
    <ligand>
        <name>ATP</name>
        <dbReference type="ChEBI" id="CHEBI:30616"/>
    </ligand>
</feature>
<dbReference type="Pfam" id="PF13776">
    <property type="entry name" value="DUF4172"/>
    <property type="match status" value="1"/>
</dbReference>
<organism evidence="4 5">
    <name type="scientific">Algoriphagus marincola HL-49</name>
    <dbReference type="NCBI Taxonomy" id="1305737"/>
    <lineage>
        <taxon>Bacteria</taxon>
        <taxon>Pseudomonadati</taxon>
        <taxon>Bacteroidota</taxon>
        <taxon>Cytophagia</taxon>
        <taxon>Cytophagales</taxon>
        <taxon>Cyclobacteriaceae</taxon>
        <taxon>Algoriphagus</taxon>
    </lineage>
</organism>
<protein>
    <recommendedName>
        <fullName evidence="3">Fido domain-containing protein</fullName>
    </recommendedName>
</protein>
<keyword evidence="2" id="KW-0067">ATP-binding</keyword>
<dbReference type="Proteomes" id="UP000050421">
    <property type="component" value="Unassembled WGS sequence"/>
</dbReference>
<dbReference type="InterPro" id="IPR003812">
    <property type="entry name" value="Fido"/>
</dbReference>
<dbReference type="eggNOG" id="COG3177">
    <property type="taxonomic scope" value="Bacteria"/>
</dbReference>
<dbReference type="PANTHER" id="PTHR13504:SF33">
    <property type="entry name" value="FIC FAMILY PROTEIN"/>
    <property type="match status" value="1"/>
</dbReference>
<evidence type="ECO:0000313" key="5">
    <source>
        <dbReference type="Proteomes" id="UP000050421"/>
    </source>
</evidence>
<dbReference type="Gene3D" id="1.10.3290.10">
    <property type="entry name" value="Fido-like domain"/>
    <property type="match status" value="1"/>
</dbReference>
<dbReference type="AlphaFoldDB" id="A0A0N8KFE6"/>
<dbReference type="PATRIC" id="fig|1305737.6.peg.2965"/>
<name>A0A0N8KFE6_9BACT</name>
<keyword evidence="2" id="KW-0547">Nucleotide-binding</keyword>
<evidence type="ECO:0000259" key="3">
    <source>
        <dbReference type="PROSITE" id="PS51459"/>
    </source>
</evidence>
<accession>A0A0N8KFE6</accession>
<dbReference type="STRING" id="1305737.GCA_000526355_02936"/>
<dbReference type="GO" id="GO:0005524">
    <property type="term" value="F:ATP binding"/>
    <property type="evidence" value="ECO:0007669"/>
    <property type="project" value="UniProtKB-KW"/>
</dbReference>
<feature type="binding site" evidence="2">
    <location>
        <position position="251"/>
    </location>
    <ligand>
        <name>ATP</name>
        <dbReference type="ChEBI" id="CHEBI:30616"/>
    </ligand>
</feature>
<evidence type="ECO:0000256" key="1">
    <source>
        <dbReference type="PIRSR" id="PIRSR640198-1"/>
    </source>
</evidence>
<dbReference type="InterPro" id="IPR025230">
    <property type="entry name" value="DUF4172"/>
</dbReference>
<evidence type="ECO:0000313" key="4">
    <source>
        <dbReference type="EMBL" id="KPQ13922.1"/>
    </source>
</evidence>
<dbReference type="InterPro" id="IPR040198">
    <property type="entry name" value="Fido_containing"/>
</dbReference>
<feature type="domain" description="Fido" evidence="3">
    <location>
        <begin position="113"/>
        <end position="265"/>
    </location>
</feature>
<sequence>MSWNWESKSWPNFTYSLESIESKLNDFYFLSGKLMGISQLITKATNQNLRLEIITDEALKTSEIEGEYLNRESVQSSIQKQFGLKATSRRPSAAEYGIAEMMVDLYQSSQVPLNHEKLFSWHRMLTNGRRDLEDIGRYRTSPESMQVVSGPLGKERVHFEGPPSDRVFFEMERFLEWYNTESRKLHPVVQAGIAHLYFVCIHPFEDGNGRIGRAIAEKILSERLGQPSLIALSHTIEKYKKQYYEALERNNKSMEITDWLEYFSETILLGIKRSLNLASFVLAKTRFYDRFQQEMNERQKKVCERIFQEGPDGFQGGLSLSNYLSITKTSRATATRDLMALVDLEAFRKTGELKGTRYFLNWEGLIDKD</sequence>
<dbReference type="SUPFAM" id="SSF140931">
    <property type="entry name" value="Fic-like"/>
    <property type="match status" value="1"/>
</dbReference>
<dbReference type="PANTHER" id="PTHR13504">
    <property type="entry name" value="FIDO DOMAIN-CONTAINING PROTEIN DDB_G0283145"/>
    <property type="match status" value="1"/>
</dbReference>
<feature type="active site" evidence="1">
    <location>
        <position position="202"/>
    </location>
</feature>